<dbReference type="AlphaFoldDB" id="A0A1B6FJX7"/>
<sequence>MLLHCTNRGFKIGTYYVGLRDLYQGSDIIAQIKSKRLRWTGHIKRREVDSMLRTVSESVPQGGRQLGRPRLRWGDQVLKDMTKLHATPEMMEDRDEWRRVVGEAKNLLRFEWPNR</sequence>
<organism evidence="1">
    <name type="scientific">Cuerna arida</name>
    <dbReference type="NCBI Taxonomy" id="1464854"/>
    <lineage>
        <taxon>Eukaryota</taxon>
        <taxon>Metazoa</taxon>
        <taxon>Ecdysozoa</taxon>
        <taxon>Arthropoda</taxon>
        <taxon>Hexapoda</taxon>
        <taxon>Insecta</taxon>
        <taxon>Pterygota</taxon>
        <taxon>Neoptera</taxon>
        <taxon>Paraneoptera</taxon>
        <taxon>Hemiptera</taxon>
        <taxon>Auchenorrhyncha</taxon>
        <taxon>Membracoidea</taxon>
        <taxon>Cicadellidae</taxon>
        <taxon>Cicadellinae</taxon>
        <taxon>Proconiini</taxon>
        <taxon>Cuerna</taxon>
    </lineage>
</organism>
<evidence type="ECO:0000313" key="1">
    <source>
        <dbReference type="EMBL" id="JAS50506.1"/>
    </source>
</evidence>
<accession>A0A1B6FJX7</accession>
<protein>
    <submittedName>
        <fullName evidence="1">Uncharacterized protein</fullName>
    </submittedName>
</protein>
<dbReference type="EMBL" id="GECZ01019263">
    <property type="protein sequence ID" value="JAS50506.1"/>
    <property type="molecule type" value="Transcribed_RNA"/>
</dbReference>
<reference evidence="1" key="1">
    <citation type="submission" date="2015-11" db="EMBL/GenBank/DDBJ databases">
        <title>De novo transcriptome assembly of four potential Pierce s Disease insect vectors from Arizona vineyards.</title>
        <authorList>
            <person name="Tassone E.E."/>
        </authorList>
    </citation>
    <scope>NUCLEOTIDE SEQUENCE</scope>
</reference>
<proteinExistence type="predicted"/>
<gene>
    <name evidence="1" type="ORF">g.40122</name>
</gene>
<name>A0A1B6FJX7_9HEMI</name>